<feature type="domain" description="FHA" evidence="3">
    <location>
        <begin position="137"/>
        <end position="191"/>
    </location>
</feature>
<gene>
    <name evidence="4" type="ORF">D9V28_00355</name>
</gene>
<accession>A0A3L7J4D5</accession>
<keyword evidence="5" id="KW-1185">Reference proteome</keyword>
<feature type="region of interest" description="Disordered" evidence="2">
    <location>
        <begin position="1"/>
        <end position="55"/>
    </location>
</feature>
<evidence type="ECO:0000313" key="5">
    <source>
        <dbReference type="Proteomes" id="UP000282460"/>
    </source>
</evidence>
<dbReference type="PROSITE" id="PS50006">
    <property type="entry name" value="FHA_DOMAIN"/>
    <property type="match status" value="1"/>
</dbReference>
<dbReference type="EMBL" id="RCWJ01000001">
    <property type="protein sequence ID" value="RLQ85384.1"/>
    <property type="molecule type" value="Genomic_DNA"/>
</dbReference>
<dbReference type="InterPro" id="IPR008984">
    <property type="entry name" value="SMAD_FHA_dom_sf"/>
</dbReference>
<evidence type="ECO:0000259" key="3">
    <source>
        <dbReference type="PROSITE" id="PS50006"/>
    </source>
</evidence>
<name>A0A3L7J4D5_9MICO</name>
<evidence type="ECO:0000313" key="4">
    <source>
        <dbReference type="EMBL" id="RLQ85384.1"/>
    </source>
</evidence>
<sequence>MTNNSDLPADWNGTSIPPRPPLPPTGAPTDAQPAPEPPKFKIGMPPGMDVNLDTVPSSDHAVPIPVAKPEFGPAPTLYGRTPTPPPPAAPAPVQALAPVQAPAAPTGPVAPVAPAAPDIGPRLVLPDGVVLPLTSGLIVGRDPQQQDGYGVTALAPLHDIERSVSKTHAVLGVSDGRVWIIDLNSTNGTYMVAANGTLTPCPPEVATPLEPGADIRFGEYRVRVALD</sequence>
<comment type="caution">
    <text evidence="4">The sequence shown here is derived from an EMBL/GenBank/DDBJ whole genome shotgun (WGS) entry which is preliminary data.</text>
</comment>
<reference evidence="4 5" key="1">
    <citation type="submission" date="2018-10" db="EMBL/GenBank/DDBJ databases">
        <authorList>
            <person name="Li J."/>
        </authorList>
    </citation>
    <scope>NUCLEOTIDE SEQUENCE [LARGE SCALE GENOMIC DNA]</scope>
    <source>
        <strain evidence="4 5">ZD1-4</strain>
    </source>
</reference>
<dbReference type="AlphaFoldDB" id="A0A3L7J4D5"/>
<keyword evidence="1" id="KW-0597">Phosphoprotein</keyword>
<dbReference type="Gene3D" id="2.60.200.20">
    <property type="match status" value="1"/>
</dbReference>
<proteinExistence type="predicted"/>
<organism evidence="4 5">
    <name type="scientific">Mycetocola zhadangensis</name>
    <dbReference type="NCBI Taxonomy" id="1164595"/>
    <lineage>
        <taxon>Bacteria</taxon>
        <taxon>Bacillati</taxon>
        <taxon>Actinomycetota</taxon>
        <taxon>Actinomycetes</taxon>
        <taxon>Micrococcales</taxon>
        <taxon>Microbacteriaceae</taxon>
        <taxon>Mycetocola</taxon>
    </lineage>
</organism>
<dbReference type="RefSeq" id="WP_121657757.1">
    <property type="nucleotide sequence ID" value="NZ_BMEK01000001.1"/>
</dbReference>
<dbReference type="CDD" id="cd00060">
    <property type="entry name" value="FHA"/>
    <property type="match status" value="1"/>
</dbReference>
<dbReference type="SUPFAM" id="SSF49879">
    <property type="entry name" value="SMAD/FHA domain"/>
    <property type="match status" value="1"/>
</dbReference>
<dbReference type="Pfam" id="PF00498">
    <property type="entry name" value="FHA"/>
    <property type="match status" value="1"/>
</dbReference>
<protein>
    <submittedName>
        <fullName evidence="4">FHA domain-containing protein</fullName>
    </submittedName>
</protein>
<dbReference type="Proteomes" id="UP000282460">
    <property type="component" value="Unassembled WGS sequence"/>
</dbReference>
<evidence type="ECO:0000256" key="1">
    <source>
        <dbReference type="ARBA" id="ARBA00022553"/>
    </source>
</evidence>
<dbReference type="InterPro" id="IPR000253">
    <property type="entry name" value="FHA_dom"/>
</dbReference>
<feature type="compositionally biased region" description="Pro residues" evidence="2">
    <location>
        <begin position="17"/>
        <end position="26"/>
    </location>
</feature>
<evidence type="ECO:0000256" key="2">
    <source>
        <dbReference type="SAM" id="MobiDB-lite"/>
    </source>
</evidence>
<dbReference type="OrthoDB" id="5111283at2"/>